<dbReference type="AlphaFoldDB" id="A0A2H3IZA8"/>
<proteinExistence type="predicted"/>
<dbReference type="PANTHER" id="PTHR36183:SF2">
    <property type="entry name" value="BETA-GLUCURONIDASE C-TERMINAL DOMAIN-CONTAINING PROTEIN"/>
    <property type="match status" value="1"/>
</dbReference>
<reference evidence="2 3" key="1">
    <citation type="journal article" date="2012" name="Science">
        <title>The Paleozoic origin of enzymatic lignin decomposition reconstructed from 31 fungal genomes.</title>
        <authorList>
            <person name="Floudas D."/>
            <person name="Binder M."/>
            <person name="Riley R."/>
            <person name="Barry K."/>
            <person name="Blanchette R.A."/>
            <person name="Henrissat B."/>
            <person name="Martinez A.T."/>
            <person name="Otillar R."/>
            <person name="Spatafora J.W."/>
            <person name="Yadav J.S."/>
            <person name="Aerts A."/>
            <person name="Benoit I."/>
            <person name="Boyd A."/>
            <person name="Carlson A."/>
            <person name="Copeland A."/>
            <person name="Coutinho P.M."/>
            <person name="de Vries R.P."/>
            <person name="Ferreira P."/>
            <person name="Findley K."/>
            <person name="Foster B."/>
            <person name="Gaskell J."/>
            <person name="Glotzer D."/>
            <person name="Gorecki P."/>
            <person name="Heitman J."/>
            <person name="Hesse C."/>
            <person name="Hori C."/>
            <person name="Igarashi K."/>
            <person name="Jurgens J.A."/>
            <person name="Kallen N."/>
            <person name="Kersten P."/>
            <person name="Kohler A."/>
            <person name="Kuees U."/>
            <person name="Kumar T.K.A."/>
            <person name="Kuo A."/>
            <person name="LaButti K."/>
            <person name="Larrondo L.F."/>
            <person name="Lindquist E."/>
            <person name="Ling A."/>
            <person name="Lombard V."/>
            <person name="Lucas S."/>
            <person name="Lundell T."/>
            <person name="Martin R."/>
            <person name="McLaughlin D.J."/>
            <person name="Morgenstern I."/>
            <person name="Morin E."/>
            <person name="Murat C."/>
            <person name="Nagy L.G."/>
            <person name="Nolan M."/>
            <person name="Ohm R.A."/>
            <person name="Patyshakuliyeva A."/>
            <person name="Rokas A."/>
            <person name="Ruiz-Duenas F.J."/>
            <person name="Sabat G."/>
            <person name="Salamov A."/>
            <person name="Samejima M."/>
            <person name="Schmutz J."/>
            <person name="Slot J.C."/>
            <person name="St John F."/>
            <person name="Stenlid J."/>
            <person name="Sun H."/>
            <person name="Sun S."/>
            <person name="Syed K."/>
            <person name="Tsang A."/>
            <person name="Wiebenga A."/>
            <person name="Young D."/>
            <person name="Pisabarro A."/>
            <person name="Eastwood D.C."/>
            <person name="Martin F."/>
            <person name="Cullen D."/>
            <person name="Grigoriev I.V."/>
            <person name="Hibbett D.S."/>
        </authorList>
    </citation>
    <scope>NUCLEOTIDE SEQUENCE [LARGE SCALE GENOMIC DNA]</scope>
    <source>
        <strain evidence="2 3">MD-104</strain>
    </source>
</reference>
<dbReference type="Pfam" id="PF16862">
    <property type="entry name" value="Glyco_hydro_79C"/>
    <property type="match status" value="1"/>
</dbReference>
<dbReference type="InterPro" id="IPR031728">
    <property type="entry name" value="GlcAase_C"/>
</dbReference>
<keyword evidence="2" id="KW-0378">Hydrolase</keyword>
<feature type="domain" description="Beta-glucuronidase C-terminal" evidence="1">
    <location>
        <begin position="491"/>
        <end position="591"/>
    </location>
</feature>
<dbReference type="Gene3D" id="3.20.20.80">
    <property type="entry name" value="Glycosidases"/>
    <property type="match status" value="1"/>
</dbReference>
<gene>
    <name evidence="2" type="ORF">WOLCODRAFT_133606</name>
</gene>
<accession>A0A2H3IZA8</accession>
<sequence length="598" mass="64837">MHDTKLDSCVAGKASSLPLSLVLLLVNLRSTDHATLSRWAEVPYILGLLVAPLMVPPGPYSAARRPGRGHMRLACTIRMFHENSIFAYPHAMHMNVSVPVLAPADSQPLWSTLLSFSIEQDRWPDWSGIDKRNDFVYSALTTYANLTGKPPKLRVGADSEDRTVWSPTISVNEDVFPPSTSSTPYPVASNITVGDEYYSLVKWLPTGTQMVWGVNLGLNNATNAINMAKAIFRAFDLPATRSAGVTLERIEVGNEADLYGSNGLRPADNWTVEDYVPDWESIADPVVEAVGISSKDGPASLQGAAFVSQSFTPREIFALGILNSTAGKTISTISQHQYSAAFCNGGVFDLESLMNKTNIRNNLTIYVDDIAATYERDLTYVIGETNSIACEGAPGVSNTAGAALWVIDDALFAATIGVRELYFHEGVGFKYNFIQPVTLHNSTANGAPLDPPEPPYIQPPYYGGLVVDTFVGSTGSAEIVELDVADENISGYAAFESGRLARAVFVNLHAWVANSTGTRPVTRIKLRFVDSNVSSATARRLTIQHADDIMNLTWAGQSYEKSASVSPTGQKIVEEVVLSEDIELRATEALLLDFVVDS</sequence>
<dbReference type="OMA" id="IRMFHEN"/>
<dbReference type="OrthoDB" id="2796951at2759"/>
<evidence type="ECO:0000259" key="1">
    <source>
        <dbReference type="Pfam" id="PF16862"/>
    </source>
</evidence>
<keyword evidence="3" id="KW-1185">Reference proteome</keyword>
<organism evidence="2 3">
    <name type="scientific">Wolfiporia cocos (strain MD-104)</name>
    <name type="common">Brown rot fungus</name>
    <dbReference type="NCBI Taxonomy" id="742152"/>
    <lineage>
        <taxon>Eukaryota</taxon>
        <taxon>Fungi</taxon>
        <taxon>Dikarya</taxon>
        <taxon>Basidiomycota</taxon>
        <taxon>Agaricomycotina</taxon>
        <taxon>Agaricomycetes</taxon>
        <taxon>Polyporales</taxon>
        <taxon>Phaeolaceae</taxon>
        <taxon>Wolfiporia</taxon>
    </lineage>
</organism>
<dbReference type="InterPro" id="IPR017853">
    <property type="entry name" value="GH"/>
</dbReference>
<dbReference type="SUPFAM" id="SSF51445">
    <property type="entry name" value="(Trans)glycosidases"/>
    <property type="match status" value="1"/>
</dbReference>
<dbReference type="EMBL" id="KB467832">
    <property type="protein sequence ID" value="PCH34775.1"/>
    <property type="molecule type" value="Genomic_DNA"/>
</dbReference>
<protein>
    <submittedName>
        <fullName evidence="2">Glycoside hydrolase family 79 protein</fullName>
    </submittedName>
</protein>
<evidence type="ECO:0000313" key="3">
    <source>
        <dbReference type="Proteomes" id="UP000218811"/>
    </source>
</evidence>
<name>A0A2H3IZA8_WOLCO</name>
<dbReference type="InterPro" id="IPR052974">
    <property type="entry name" value="GH79_Enzymes"/>
</dbReference>
<dbReference type="Proteomes" id="UP000218811">
    <property type="component" value="Unassembled WGS sequence"/>
</dbReference>
<dbReference type="PANTHER" id="PTHR36183">
    <property type="entry name" value="BETA-GLUCURONIDASE"/>
    <property type="match status" value="1"/>
</dbReference>
<dbReference type="GO" id="GO:0016787">
    <property type="term" value="F:hydrolase activity"/>
    <property type="evidence" value="ECO:0007669"/>
    <property type="project" value="UniProtKB-KW"/>
</dbReference>
<evidence type="ECO:0000313" key="2">
    <source>
        <dbReference type="EMBL" id="PCH34775.1"/>
    </source>
</evidence>